<organism evidence="1 2">
    <name type="scientific">Nezara viridula</name>
    <name type="common">Southern green stink bug</name>
    <name type="synonym">Cimex viridulus</name>
    <dbReference type="NCBI Taxonomy" id="85310"/>
    <lineage>
        <taxon>Eukaryota</taxon>
        <taxon>Metazoa</taxon>
        <taxon>Ecdysozoa</taxon>
        <taxon>Arthropoda</taxon>
        <taxon>Hexapoda</taxon>
        <taxon>Insecta</taxon>
        <taxon>Pterygota</taxon>
        <taxon>Neoptera</taxon>
        <taxon>Paraneoptera</taxon>
        <taxon>Hemiptera</taxon>
        <taxon>Heteroptera</taxon>
        <taxon>Panheteroptera</taxon>
        <taxon>Pentatomomorpha</taxon>
        <taxon>Pentatomoidea</taxon>
        <taxon>Pentatomidae</taxon>
        <taxon>Pentatominae</taxon>
        <taxon>Nezara</taxon>
    </lineage>
</organism>
<accession>A0A9P0E090</accession>
<dbReference type="Proteomes" id="UP001152798">
    <property type="component" value="Chromosome 1"/>
</dbReference>
<dbReference type="EMBL" id="OV725077">
    <property type="protein sequence ID" value="CAH1389366.1"/>
    <property type="molecule type" value="Genomic_DNA"/>
</dbReference>
<proteinExistence type="predicted"/>
<evidence type="ECO:0000313" key="1">
    <source>
        <dbReference type="EMBL" id="CAH1389366.1"/>
    </source>
</evidence>
<keyword evidence="2" id="KW-1185">Reference proteome</keyword>
<reference evidence="1" key="1">
    <citation type="submission" date="2022-01" db="EMBL/GenBank/DDBJ databases">
        <authorList>
            <person name="King R."/>
        </authorList>
    </citation>
    <scope>NUCLEOTIDE SEQUENCE</scope>
</reference>
<gene>
    <name evidence="1" type="ORF">NEZAVI_LOCUS784</name>
</gene>
<evidence type="ECO:0000313" key="2">
    <source>
        <dbReference type="Proteomes" id="UP001152798"/>
    </source>
</evidence>
<dbReference type="AlphaFoldDB" id="A0A9P0E090"/>
<protein>
    <submittedName>
        <fullName evidence="1">Uncharacterized protein</fullName>
    </submittedName>
</protein>
<sequence>MEFVGAHLLTLRDGLCYYPSNLDPEDAKRGSTLIIRAENLLLIFHDLHPELIGPLLSHPPACHSFPMEDFDSPFSKST</sequence>
<name>A0A9P0E090_NEZVI</name>